<gene>
    <name evidence="3" type="ORF">KK1_029784</name>
</gene>
<evidence type="ECO:0000313" key="4">
    <source>
        <dbReference type="Proteomes" id="UP000075243"/>
    </source>
</evidence>
<protein>
    <recommendedName>
        <fullName evidence="2">CCHC-type domain-containing protein</fullName>
    </recommendedName>
</protein>
<dbReference type="InterPro" id="IPR036875">
    <property type="entry name" value="Znf_CCHC_sf"/>
</dbReference>
<dbReference type="Proteomes" id="UP000075243">
    <property type="component" value="Unassembled WGS sequence"/>
</dbReference>
<keyword evidence="1" id="KW-0862">Zinc</keyword>
<dbReference type="PANTHER" id="PTHR15503">
    <property type="entry name" value="LDOC1 RELATED"/>
    <property type="match status" value="1"/>
</dbReference>
<dbReference type="PROSITE" id="PS50158">
    <property type="entry name" value="ZF_CCHC"/>
    <property type="match status" value="1"/>
</dbReference>
<dbReference type="InterPro" id="IPR032567">
    <property type="entry name" value="RTL1-rel"/>
</dbReference>
<evidence type="ECO:0000313" key="3">
    <source>
        <dbReference type="EMBL" id="KYP48551.1"/>
    </source>
</evidence>
<reference evidence="3" key="1">
    <citation type="journal article" date="2012" name="Nat. Biotechnol.">
        <title>Draft genome sequence of pigeonpea (Cajanus cajan), an orphan legume crop of resource-poor farmers.</title>
        <authorList>
            <person name="Varshney R.K."/>
            <person name="Chen W."/>
            <person name="Li Y."/>
            <person name="Bharti A.K."/>
            <person name="Saxena R.K."/>
            <person name="Schlueter J.A."/>
            <person name="Donoghue M.T."/>
            <person name="Azam S."/>
            <person name="Fan G."/>
            <person name="Whaley A.M."/>
            <person name="Farmer A.D."/>
            <person name="Sheridan J."/>
            <person name="Iwata A."/>
            <person name="Tuteja R."/>
            <person name="Penmetsa R.V."/>
            <person name="Wu W."/>
            <person name="Upadhyaya H.D."/>
            <person name="Yang S.P."/>
            <person name="Shah T."/>
            <person name="Saxena K.B."/>
            <person name="Michael T."/>
            <person name="McCombie W.R."/>
            <person name="Yang B."/>
            <person name="Zhang G."/>
            <person name="Yang H."/>
            <person name="Wang J."/>
            <person name="Spillane C."/>
            <person name="Cook D.R."/>
            <person name="May G.D."/>
            <person name="Xu X."/>
            <person name="Jackson S.A."/>
        </authorList>
    </citation>
    <scope>NUCLEOTIDE SEQUENCE [LARGE SCALE GENOMIC DNA]</scope>
</reference>
<dbReference type="InterPro" id="IPR021109">
    <property type="entry name" value="Peptidase_aspartic_dom_sf"/>
</dbReference>
<accession>A0A151S163</accession>
<dbReference type="CDD" id="cd00303">
    <property type="entry name" value="retropepsin_like"/>
    <property type="match status" value="1"/>
</dbReference>
<dbReference type="SUPFAM" id="SSF50630">
    <property type="entry name" value="Acid proteases"/>
    <property type="match status" value="1"/>
</dbReference>
<keyword evidence="4" id="KW-1185">Reference proteome</keyword>
<dbReference type="SUPFAM" id="SSF57756">
    <property type="entry name" value="Retrovirus zinc finger-like domains"/>
    <property type="match status" value="1"/>
</dbReference>
<dbReference type="Gene3D" id="2.40.70.10">
    <property type="entry name" value="Acid Proteases"/>
    <property type="match status" value="1"/>
</dbReference>
<dbReference type="PANTHER" id="PTHR15503:SF45">
    <property type="entry name" value="RNA-DIRECTED DNA POLYMERASE HOMOLOG"/>
    <property type="match status" value="1"/>
</dbReference>
<feature type="domain" description="CCHC-type" evidence="2">
    <location>
        <begin position="136"/>
        <end position="149"/>
    </location>
</feature>
<evidence type="ECO:0000256" key="1">
    <source>
        <dbReference type="PROSITE-ProRule" id="PRU00047"/>
    </source>
</evidence>
<dbReference type="GO" id="GO:0008270">
    <property type="term" value="F:zinc ion binding"/>
    <property type="evidence" value="ECO:0007669"/>
    <property type="project" value="UniProtKB-KW"/>
</dbReference>
<evidence type="ECO:0000259" key="2">
    <source>
        <dbReference type="PROSITE" id="PS50158"/>
    </source>
</evidence>
<dbReference type="Pfam" id="PF08284">
    <property type="entry name" value="RVP_2"/>
    <property type="match status" value="1"/>
</dbReference>
<dbReference type="AlphaFoldDB" id="A0A151S163"/>
<dbReference type="OMA" id="ELLAWMT"/>
<keyword evidence="1" id="KW-0479">Metal-binding</keyword>
<dbReference type="InterPro" id="IPR001878">
    <property type="entry name" value="Znf_CCHC"/>
</dbReference>
<sequence>MAGRPGNTTAELLAWMTQVLESLVQDRDVEPLEYRGLYAFTRHNLPRFEGNFDLEGAQRWILKIKRIFNALGCREEHKVIYATYILSGEAEDWWMFTNWEVFKESFLGNYFSRDLRKQKAREFLDLKQGNMTIKPCTYCGKMGHVAKNCWFAPLKTGSNQGGAKPEPRINNGAKPKILGKVFAMSGLEVVGSNDLIRGKFIINNRVVDVLYDFGATHSFISLDCVRGLELLISSLPYEIIVSTPSNKPIITSNVCLNCSVMVHRRMFPIDLICLPLSNLDVVLGMDWLSSNHVFLDCNAKTLIFGDSAQDNSRLFECE</sequence>
<keyword evidence="1" id="KW-0863">Zinc-finger</keyword>
<dbReference type="Gramene" id="C.cajan_33402.t">
    <property type="protein sequence ID" value="C.cajan_33402.t"/>
    <property type="gene ID" value="C.cajan_33402"/>
</dbReference>
<organism evidence="3 4">
    <name type="scientific">Cajanus cajan</name>
    <name type="common">Pigeon pea</name>
    <name type="synonym">Cajanus indicus</name>
    <dbReference type="NCBI Taxonomy" id="3821"/>
    <lineage>
        <taxon>Eukaryota</taxon>
        <taxon>Viridiplantae</taxon>
        <taxon>Streptophyta</taxon>
        <taxon>Embryophyta</taxon>
        <taxon>Tracheophyta</taxon>
        <taxon>Spermatophyta</taxon>
        <taxon>Magnoliopsida</taxon>
        <taxon>eudicotyledons</taxon>
        <taxon>Gunneridae</taxon>
        <taxon>Pentapetalae</taxon>
        <taxon>rosids</taxon>
        <taxon>fabids</taxon>
        <taxon>Fabales</taxon>
        <taxon>Fabaceae</taxon>
        <taxon>Papilionoideae</taxon>
        <taxon>50 kb inversion clade</taxon>
        <taxon>NPAAA clade</taxon>
        <taxon>indigoferoid/millettioid clade</taxon>
        <taxon>Phaseoleae</taxon>
        <taxon>Cajanus</taxon>
    </lineage>
</organism>
<name>A0A151S163_CAJCA</name>
<proteinExistence type="predicted"/>
<dbReference type="EMBL" id="KQ483497">
    <property type="protein sequence ID" value="KYP48551.1"/>
    <property type="molecule type" value="Genomic_DNA"/>
</dbReference>
<dbReference type="GO" id="GO:0003676">
    <property type="term" value="F:nucleic acid binding"/>
    <property type="evidence" value="ECO:0007669"/>
    <property type="project" value="InterPro"/>
</dbReference>
<dbReference type="SMART" id="SM00343">
    <property type="entry name" value="ZnF_C2HC"/>
    <property type="match status" value="1"/>
</dbReference>